<sequence>MPTTEEQHNGTAQAGMPQNAEWSSYGESNVAFLKDCFQQCEDVIFYTFELQGGKKATLCYLDGLTDSAMLDEHIIEPLKQRYPDKPDSANVLVEDILRTVTAVKVTPTHSMEAAMEAILAGLTLLIPHRSSAGFTIDAIKFDKRGVSEPSAESVVRGPRDGFVETLQTNAALLRRRVRTPRLKMESLKRGELTLTEIRYAYIEGIVPPQLLAEVRKRLEGMSLQSVLDSGYVEECLEDMPASPFPQLLTTERPDVAASHLLEGRIVILVDGSPVALIAPGLWASFLQSPEDYYERHHFGTIIRWLRYICLVISLIGPSLYVAIITYHQEMIPTALILTMAKARSQVPFPALVEALLMEIMFEALREAGARLPQQVGSAISIVGALVIGQAAITAGLVSAPMVMVVAITGVSSFLVPHYNLGIAVRLLRFPMMILSGMLGMLGLMMGIILLMTHLFTLRSFGIPYMSGIAPMRKEELKDIFLRVPVWTEDTQMERDVSARMEVGDSRGRGGAST</sequence>
<name>A0AAP7DJ53_PAEAL</name>
<dbReference type="AlphaFoldDB" id="A0AAP7DJ53"/>
<keyword evidence="4" id="KW-1133">Transmembrane helix</keyword>
<evidence type="ECO:0000313" key="5">
    <source>
        <dbReference type="EMBL" id="NOJ71590.1"/>
    </source>
</evidence>
<comment type="similarity">
    <text evidence="1">Belongs to the GerABKA family.</text>
</comment>
<dbReference type="GO" id="GO:0009847">
    <property type="term" value="P:spore germination"/>
    <property type="evidence" value="ECO:0007669"/>
    <property type="project" value="InterPro"/>
</dbReference>
<keyword evidence="2 4" id="KW-0472">Membrane</keyword>
<reference evidence="5 6" key="1">
    <citation type="submission" date="2020-05" db="EMBL/GenBank/DDBJ databases">
        <title>Whole genome sequencing and identification of novel metabolites from Paenibacillus alvei strain JR949.</title>
        <authorList>
            <person name="Rajendhran J."/>
            <person name="Sree Pranav P."/>
            <person name="Mahalakshmi B."/>
            <person name="Karthikeyan R."/>
        </authorList>
    </citation>
    <scope>NUCLEOTIDE SEQUENCE [LARGE SCALE GENOMIC DNA]</scope>
    <source>
        <strain evidence="5 6">JR949</strain>
    </source>
</reference>
<dbReference type="PANTHER" id="PTHR22550:SF5">
    <property type="entry name" value="LEUCINE ZIPPER PROTEIN 4"/>
    <property type="match status" value="1"/>
</dbReference>
<dbReference type="Proteomes" id="UP000552038">
    <property type="component" value="Unassembled WGS sequence"/>
</dbReference>
<feature type="region of interest" description="Disordered" evidence="3">
    <location>
        <begin position="1"/>
        <end position="20"/>
    </location>
</feature>
<dbReference type="EMBL" id="JABFOR010000015">
    <property type="protein sequence ID" value="NOJ71590.1"/>
    <property type="molecule type" value="Genomic_DNA"/>
</dbReference>
<accession>A0AAP7DJ53</accession>
<protein>
    <submittedName>
        <fullName evidence="5">Spore germination protein</fullName>
    </submittedName>
</protein>
<proteinExistence type="inferred from homology"/>
<feature type="transmembrane region" description="Helical" evidence="4">
    <location>
        <begin position="304"/>
        <end position="326"/>
    </location>
</feature>
<dbReference type="RefSeq" id="WP_163974633.1">
    <property type="nucleotide sequence ID" value="NZ_JABFOR010000015.1"/>
</dbReference>
<evidence type="ECO:0000256" key="2">
    <source>
        <dbReference type="ARBA" id="ARBA00023136"/>
    </source>
</evidence>
<feature type="transmembrane region" description="Helical" evidence="4">
    <location>
        <begin position="402"/>
        <end position="420"/>
    </location>
</feature>
<organism evidence="5 6">
    <name type="scientific">Paenibacillus alvei</name>
    <name type="common">Bacillus alvei</name>
    <dbReference type="NCBI Taxonomy" id="44250"/>
    <lineage>
        <taxon>Bacteria</taxon>
        <taxon>Bacillati</taxon>
        <taxon>Bacillota</taxon>
        <taxon>Bacilli</taxon>
        <taxon>Bacillales</taxon>
        <taxon>Paenibacillaceae</taxon>
        <taxon>Paenibacillus</taxon>
    </lineage>
</organism>
<keyword evidence="4" id="KW-0812">Transmembrane</keyword>
<comment type="caution">
    <text evidence="5">The sequence shown here is derived from an EMBL/GenBank/DDBJ whole genome shotgun (WGS) entry which is preliminary data.</text>
</comment>
<dbReference type="Pfam" id="PF03323">
    <property type="entry name" value="GerA"/>
    <property type="match status" value="1"/>
</dbReference>
<evidence type="ECO:0000256" key="3">
    <source>
        <dbReference type="SAM" id="MobiDB-lite"/>
    </source>
</evidence>
<evidence type="ECO:0000313" key="6">
    <source>
        <dbReference type="Proteomes" id="UP000552038"/>
    </source>
</evidence>
<dbReference type="PIRSF" id="PIRSF005690">
    <property type="entry name" value="GerBA"/>
    <property type="match status" value="1"/>
</dbReference>
<gene>
    <name evidence="5" type="ORF">HMI46_13625</name>
</gene>
<feature type="transmembrane region" description="Helical" evidence="4">
    <location>
        <begin position="376"/>
        <end position="396"/>
    </location>
</feature>
<evidence type="ECO:0000256" key="4">
    <source>
        <dbReference type="SAM" id="Phobius"/>
    </source>
</evidence>
<dbReference type="GO" id="GO:0016020">
    <property type="term" value="C:membrane"/>
    <property type="evidence" value="ECO:0007669"/>
    <property type="project" value="InterPro"/>
</dbReference>
<dbReference type="InterPro" id="IPR050768">
    <property type="entry name" value="UPF0353/GerABKA_families"/>
</dbReference>
<feature type="transmembrane region" description="Helical" evidence="4">
    <location>
        <begin position="432"/>
        <end position="455"/>
    </location>
</feature>
<evidence type="ECO:0000256" key="1">
    <source>
        <dbReference type="ARBA" id="ARBA00005278"/>
    </source>
</evidence>
<dbReference type="PANTHER" id="PTHR22550">
    <property type="entry name" value="SPORE GERMINATION PROTEIN"/>
    <property type="match status" value="1"/>
</dbReference>
<dbReference type="InterPro" id="IPR004995">
    <property type="entry name" value="Spore_Ger"/>
</dbReference>